<keyword evidence="1" id="KW-0812">Transmembrane</keyword>
<feature type="transmembrane region" description="Helical" evidence="1">
    <location>
        <begin position="81"/>
        <end position="103"/>
    </location>
</feature>
<organism evidence="2 3">
    <name type="scientific">Stegodyphus mimosarum</name>
    <name type="common">African social velvet spider</name>
    <dbReference type="NCBI Taxonomy" id="407821"/>
    <lineage>
        <taxon>Eukaryota</taxon>
        <taxon>Metazoa</taxon>
        <taxon>Ecdysozoa</taxon>
        <taxon>Arthropoda</taxon>
        <taxon>Chelicerata</taxon>
        <taxon>Arachnida</taxon>
        <taxon>Araneae</taxon>
        <taxon>Araneomorphae</taxon>
        <taxon>Entelegynae</taxon>
        <taxon>Eresoidea</taxon>
        <taxon>Eresidae</taxon>
        <taxon>Stegodyphus</taxon>
    </lineage>
</organism>
<keyword evidence="3" id="KW-1185">Reference proteome</keyword>
<dbReference type="EMBL" id="KK113930">
    <property type="protein sequence ID" value="KFM61392.1"/>
    <property type="molecule type" value="Genomic_DNA"/>
</dbReference>
<accession>A0A087T8F3</accession>
<dbReference type="AlphaFoldDB" id="A0A087T8F3"/>
<keyword evidence="1" id="KW-1133">Transmembrane helix</keyword>
<name>A0A087T8F3_STEMI</name>
<evidence type="ECO:0000256" key="1">
    <source>
        <dbReference type="SAM" id="Phobius"/>
    </source>
</evidence>
<reference evidence="2 3" key="1">
    <citation type="submission" date="2013-11" db="EMBL/GenBank/DDBJ databases">
        <title>Genome sequencing of Stegodyphus mimosarum.</title>
        <authorList>
            <person name="Bechsgaard J."/>
        </authorList>
    </citation>
    <scope>NUCLEOTIDE SEQUENCE [LARGE SCALE GENOMIC DNA]</scope>
</reference>
<evidence type="ECO:0000313" key="3">
    <source>
        <dbReference type="Proteomes" id="UP000054359"/>
    </source>
</evidence>
<feature type="non-terminal residue" evidence="2">
    <location>
        <position position="209"/>
    </location>
</feature>
<dbReference type="OrthoDB" id="6427810at2759"/>
<proteinExistence type="predicted"/>
<dbReference type="Proteomes" id="UP000054359">
    <property type="component" value="Unassembled WGS sequence"/>
</dbReference>
<protein>
    <submittedName>
        <fullName evidence="2">Uncharacterized protein</fullName>
    </submittedName>
</protein>
<sequence>MKSLHILNQRQMCFENRISLWINVFRISLYSTVFGLPCRADKNPEFQLVEDNDDFVHIYKNENANTWTPIVPKTSDRSATIWIAVVSVVAAVSILLTCCALIYKIFLKKIFNGQASNAEVAHPPPLVVYNPRVMREYRGNQWARLHDRQTEHYAMASTNNSSPLNDVPPDYSAIAKTSSIDSVSRYAHYPQVFNGKKLETPPPEYITVA</sequence>
<evidence type="ECO:0000313" key="2">
    <source>
        <dbReference type="EMBL" id="KFM61392.1"/>
    </source>
</evidence>
<gene>
    <name evidence="2" type="ORF">X975_01385</name>
</gene>
<keyword evidence="1" id="KW-0472">Membrane</keyword>